<evidence type="ECO:0008006" key="4">
    <source>
        <dbReference type="Google" id="ProtNLM"/>
    </source>
</evidence>
<dbReference type="Proteomes" id="UP001460202">
    <property type="component" value="Unassembled WGS sequence"/>
</dbReference>
<protein>
    <recommendedName>
        <fullName evidence="4">DUF1735 domain-containing protein</fullName>
    </recommendedName>
</protein>
<dbReference type="EMBL" id="JBBMFL010000014">
    <property type="protein sequence ID" value="MEQ2545567.1"/>
    <property type="molecule type" value="Genomic_DNA"/>
</dbReference>
<sequence>MKKIKTLFLLSALSLAAACSDDTEMTTYAGRGDEAFFGDTAYSYTVSAELEDAYSIEVLRATPAGNASVSVAVAVADAAVASAFTAPAAVEFKNGEYAAPLKISFDRAKLTIGKENVVTVTLQSETDLPYATECSLTVTRDYTWKNYGKGVYTSPILSGMFGQTVSWEQPIEVAEENASLYRLPGLYHNAGTRYSVAGYNMQFTWDGGAAIAFTVPADADGCVTIPSGFSHPSYGMVSLYIDPSPEYSGYDSASRTFTFNCCGLVPYGGSLAQLTDWDDDTFVLSE</sequence>
<keyword evidence="3" id="KW-1185">Reference proteome</keyword>
<gene>
    <name evidence="2" type="ORF">WMO46_11500</name>
</gene>
<comment type="caution">
    <text evidence="2">The sequence shown here is derived from an EMBL/GenBank/DDBJ whole genome shotgun (WGS) entry which is preliminary data.</text>
</comment>
<dbReference type="RefSeq" id="WP_276761903.1">
    <property type="nucleotide sequence ID" value="NZ_JBBMFL010000014.1"/>
</dbReference>
<proteinExistence type="predicted"/>
<name>A0ABV1GYT1_9BACT</name>
<evidence type="ECO:0000313" key="3">
    <source>
        <dbReference type="Proteomes" id="UP001460202"/>
    </source>
</evidence>
<evidence type="ECO:0000313" key="2">
    <source>
        <dbReference type="EMBL" id="MEQ2545567.1"/>
    </source>
</evidence>
<feature type="chain" id="PRO_5046121694" description="DUF1735 domain-containing protein" evidence="1">
    <location>
        <begin position="21"/>
        <end position="286"/>
    </location>
</feature>
<reference evidence="2 3" key="1">
    <citation type="submission" date="2024-03" db="EMBL/GenBank/DDBJ databases">
        <title>Human intestinal bacterial collection.</title>
        <authorList>
            <person name="Pauvert C."/>
            <person name="Hitch T.C.A."/>
            <person name="Clavel T."/>
        </authorList>
    </citation>
    <scope>NUCLEOTIDE SEQUENCE [LARGE SCALE GENOMIC DNA]</scope>
    <source>
        <strain evidence="2 3">CLA-KB-H122</strain>
    </source>
</reference>
<dbReference type="PROSITE" id="PS51257">
    <property type="entry name" value="PROKAR_LIPOPROTEIN"/>
    <property type="match status" value="1"/>
</dbReference>
<feature type="signal peptide" evidence="1">
    <location>
        <begin position="1"/>
        <end position="20"/>
    </location>
</feature>
<evidence type="ECO:0000256" key="1">
    <source>
        <dbReference type="SAM" id="SignalP"/>
    </source>
</evidence>
<keyword evidence="1" id="KW-0732">Signal</keyword>
<accession>A0ABV1GYT1</accession>
<organism evidence="2 3">
    <name type="scientific">Alistipes intestinihominis</name>
    <dbReference type="NCBI Taxonomy" id="3133172"/>
    <lineage>
        <taxon>Bacteria</taxon>
        <taxon>Pseudomonadati</taxon>
        <taxon>Bacteroidota</taxon>
        <taxon>Bacteroidia</taxon>
        <taxon>Bacteroidales</taxon>
        <taxon>Rikenellaceae</taxon>
        <taxon>Alistipes</taxon>
    </lineage>
</organism>